<feature type="transmembrane region" description="Helical" evidence="5">
    <location>
        <begin position="283"/>
        <end position="306"/>
    </location>
</feature>
<dbReference type="PANTHER" id="PTHR16254:SF14">
    <property type="entry name" value="TRANSMEMBRANE AND COILED-COIL DOMAIN-CONTAINING PROTEIN 3"/>
    <property type="match status" value="1"/>
</dbReference>
<comment type="caution">
    <text evidence="7">The sequence shown here is derived from an EMBL/GenBank/DDBJ whole genome shotgun (WGS) entry which is preliminary data.</text>
</comment>
<organism evidence="7 8">
    <name type="scientific">Xenoophorus captivus</name>
    <dbReference type="NCBI Taxonomy" id="1517983"/>
    <lineage>
        <taxon>Eukaryota</taxon>
        <taxon>Metazoa</taxon>
        <taxon>Chordata</taxon>
        <taxon>Craniata</taxon>
        <taxon>Vertebrata</taxon>
        <taxon>Euteleostomi</taxon>
        <taxon>Actinopterygii</taxon>
        <taxon>Neopterygii</taxon>
        <taxon>Teleostei</taxon>
        <taxon>Neoteleostei</taxon>
        <taxon>Acanthomorphata</taxon>
        <taxon>Ovalentaria</taxon>
        <taxon>Atherinomorphae</taxon>
        <taxon>Cyprinodontiformes</taxon>
        <taxon>Goodeidae</taxon>
        <taxon>Xenoophorus</taxon>
    </lineage>
</organism>
<reference evidence="7 8" key="1">
    <citation type="submission" date="2021-06" db="EMBL/GenBank/DDBJ databases">
        <authorList>
            <person name="Palmer J.M."/>
        </authorList>
    </citation>
    <scope>NUCLEOTIDE SEQUENCE [LARGE SCALE GENOMIC DNA]</scope>
    <source>
        <strain evidence="7 8">XC_2019</strain>
        <tissue evidence="7">Muscle</tissue>
    </source>
</reference>
<evidence type="ECO:0000256" key="2">
    <source>
        <dbReference type="ARBA" id="ARBA00022449"/>
    </source>
</evidence>
<keyword evidence="3" id="KW-0406">Ion transport</keyword>
<sequence>MQVLCWLLCLGLTEALAVLPKEQVARHAVKLYRTKTPSHGHSWVTNNCKRLVGLLRQKNVAISKLAAAATGVGRDQSLSEPEKHFQVPHCSGIKASKYSRLNTRAYKQLQQMLSLDDILLANTRVGLACEEQEYMELVAAEKHQQEALKSALAQNKTLSILEEILEDVRKAADRLEEEIEEHAFDNNKQVETVGELGVFFTLFVVGLDFSPERLRKASSQFPCLKDNDFGNVMRPQVWKTSVQGSCYLSLLMVGAGLLWGQLLHIRPTQTVFISTLLKLLAQVLVSLAAVLLLCLVLRSFIIGPYYKKLHTESKGNKEILVVGMAAFVFFMLTV</sequence>
<evidence type="ECO:0000256" key="5">
    <source>
        <dbReference type="SAM" id="Phobius"/>
    </source>
</evidence>
<dbReference type="Proteomes" id="UP001434883">
    <property type="component" value="Unassembled WGS sequence"/>
</dbReference>
<dbReference type="EMBL" id="JAHRIN010025819">
    <property type="protein sequence ID" value="MEQ2200219.1"/>
    <property type="molecule type" value="Genomic_DNA"/>
</dbReference>
<name>A0ABV0QWQ8_9TELE</name>
<keyword evidence="4" id="KW-0175">Coiled coil</keyword>
<keyword evidence="5" id="KW-0472">Membrane</keyword>
<keyword evidence="6" id="KW-0732">Signal</keyword>
<proteinExistence type="predicted"/>
<evidence type="ECO:0000313" key="8">
    <source>
        <dbReference type="Proteomes" id="UP001434883"/>
    </source>
</evidence>
<protein>
    <submittedName>
        <fullName evidence="7">Uncharacterized protein</fullName>
    </submittedName>
</protein>
<feature type="transmembrane region" description="Helical" evidence="5">
    <location>
        <begin position="318"/>
        <end position="333"/>
    </location>
</feature>
<keyword evidence="8" id="KW-1185">Reference proteome</keyword>
<keyword evidence="1" id="KW-0813">Transport</keyword>
<dbReference type="InterPro" id="IPR045158">
    <property type="entry name" value="KEA4/5/6-like"/>
</dbReference>
<evidence type="ECO:0000256" key="6">
    <source>
        <dbReference type="SAM" id="SignalP"/>
    </source>
</evidence>
<dbReference type="PANTHER" id="PTHR16254">
    <property type="entry name" value="POTASSIUM/PROTON ANTIPORTER-RELATED"/>
    <property type="match status" value="1"/>
</dbReference>
<evidence type="ECO:0000256" key="3">
    <source>
        <dbReference type="ARBA" id="ARBA00023065"/>
    </source>
</evidence>
<keyword evidence="5" id="KW-1133">Transmembrane helix</keyword>
<accession>A0ABV0QWQ8</accession>
<evidence type="ECO:0000256" key="4">
    <source>
        <dbReference type="SAM" id="Coils"/>
    </source>
</evidence>
<feature type="coiled-coil region" evidence="4">
    <location>
        <begin position="158"/>
        <end position="185"/>
    </location>
</feature>
<feature type="chain" id="PRO_5045807122" evidence="6">
    <location>
        <begin position="16"/>
        <end position="334"/>
    </location>
</feature>
<evidence type="ECO:0000256" key="1">
    <source>
        <dbReference type="ARBA" id="ARBA00022448"/>
    </source>
</evidence>
<keyword evidence="5" id="KW-0812">Transmembrane</keyword>
<keyword evidence="2" id="KW-0050">Antiport</keyword>
<gene>
    <name evidence="7" type="ORF">XENOCAPTIV_025371</name>
</gene>
<evidence type="ECO:0000313" key="7">
    <source>
        <dbReference type="EMBL" id="MEQ2200219.1"/>
    </source>
</evidence>
<feature type="transmembrane region" description="Helical" evidence="5">
    <location>
        <begin position="244"/>
        <end position="263"/>
    </location>
</feature>
<feature type="signal peptide" evidence="6">
    <location>
        <begin position="1"/>
        <end position="15"/>
    </location>
</feature>